<dbReference type="Gene3D" id="3.40.50.300">
    <property type="entry name" value="P-loop containing nucleotide triphosphate hydrolases"/>
    <property type="match status" value="1"/>
</dbReference>
<dbReference type="InterPro" id="IPR027417">
    <property type="entry name" value="P-loop_NTPase"/>
</dbReference>
<evidence type="ECO:0008006" key="2">
    <source>
        <dbReference type="Google" id="ProtNLM"/>
    </source>
</evidence>
<organism evidence="1">
    <name type="scientific">marine sediment metagenome</name>
    <dbReference type="NCBI Taxonomy" id="412755"/>
    <lineage>
        <taxon>unclassified sequences</taxon>
        <taxon>metagenomes</taxon>
        <taxon>ecological metagenomes</taxon>
    </lineage>
</organism>
<dbReference type="SUPFAM" id="SSF52540">
    <property type="entry name" value="P-loop containing nucleoside triphosphate hydrolases"/>
    <property type="match status" value="1"/>
</dbReference>
<name>A0A0F9G8E8_9ZZZZ</name>
<protein>
    <recommendedName>
        <fullName evidence="2">Cob(I)yrinic acid a,c-diamide adenosyltransferase</fullName>
    </recommendedName>
</protein>
<comment type="caution">
    <text evidence="1">The sequence shown here is derived from an EMBL/GenBank/DDBJ whole genome shotgun (WGS) entry which is preliminary data.</text>
</comment>
<proteinExistence type="predicted"/>
<gene>
    <name evidence="1" type="ORF">LCGC14_2214520</name>
</gene>
<dbReference type="Pfam" id="PF02572">
    <property type="entry name" value="CobA_CobO_BtuR"/>
    <property type="match status" value="1"/>
</dbReference>
<dbReference type="GO" id="GO:0009236">
    <property type="term" value="P:cobalamin biosynthetic process"/>
    <property type="evidence" value="ECO:0007669"/>
    <property type="project" value="InterPro"/>
</dbReference>
<dbReference type="AlphaFoldDB" id="A0A0F9G8E8"/>
<reference evidence="1" key="1">
    <citation type="journal article" date="2015" name="Nature">
        <title>Complex archaea that bridge the gap between prokaryotes and eukaryotes.</title>
        <authorList>
            <person name="Spang A."/>
            <person name="Saw J.H."/>
            <person name="Jorgensen S.L."/>
            <person name="Zaremba-Niedzwiedzka K."/>
            <person name="Martijn J."/>
            <person name="Lind A.E."/>
            <person name="van Eijk R."/>
            <person name="Schleper C."/>
            <person name="Guy L."/>
            <person name="Ettema T.J."/>
        </authorList>
    </citation>
    <scope>NUCLEOTIDE SEQUENCE</scope>
</reference>
<dbReference type="GO" id="GO:0005524">
    <property type="term" value="F:ATP binding"/>
    <property type="evidence" value="ECO:0007669"/>
    <property type="project" value="InterPro"/>
</dbReference>
<evidence type="ECO:0000313" key="1">
    <source>
        <dbReference type="EMBL" id="KKL59522.1"/>
    </source>
</evidence>
<sequence length="120" mass="13967">RFEELVTLKQYGRESFIHQKPEAIDFELARRGWQEAREAAADRNYDIVVLDEIGIALHYKLIEPAEVLDFLKHKPSGVELILTGRNIPSEFFDLADLVTEMREIKHPYQKGIKARKGIEF</sequence>
<dbReference type="EMBL" id="LAZR01029456">
    <property type="protein sequence ID" value="KKL59522.1"/>
    <property type="molecule type" value="Genomic_DNA"/>
</dbReference>
<dbReference type="PANTHER" id="PTHR46638:SF1">
    <property type="entry name" value="CORRINOID ADENOSYLTRANSFERASE"/>
    <property type="match status" value="1"/>
</dbReference>
<dbReference type="GO" id="GO:0008817">
    <property type="term" value="F:corrinoid adenosyltransferase activity"/>
    <property type="evidence" value="ECO:0007669"/>
    <property type="project" value="InterPro"/>
</dbReference>
<dbReference type="InterPro" id="IPR003724">
    <property type="entry name" value="CblAdoTrfase_CobA"/>
</dbReference>
<feature type="non-terminal residue" evidence="1">
    <location>
        <position position="1"/>
    </location>
</feature>
<accession>A0A0F9G8E8</accession>
<dbReference type="PANTHER" id="PTHR46638">
    <property type="entry name" value="CORRINOID ADENOSYLTRANSFERASE"/>
    <property type="match status" value="1"/>
</dbReference>